<dbReference type="EC" id="6.3.5.1" evidence="7 8"/>
<dbReference type="PROSITE" id="PS50263">
    <property type="entry name" value="CN_HYDROLASE"/>
    <property type="match status" value="1"/>
</dbReference>
<keyword evidence="5 7" id="KW-0067">ATP-binding</keyword>
<dbReference type="GO" id="GO:0009435">
    <property type="term" value="P:NAD+ biosynthetic process"/>
    <property type="evidence" value="ECO:0007669"/>
    <property type="project" value="UniProtKB-UniRule"/>
</dbReference>
<comment type="pathway">
    <text evidence="1 7 8">Cofactor biosynthesis; NAD(+) biosynthesis; NAD(+) from deamido-NAD(+) (L-Gln route): step 1/1.</text>
</comment>
<feature type="active site" description="Proton acceptor; for glutaminase activity" evidence="7">
    <location>
        <position position="41"/>
    </location>
</feature>
<organism evidence="11 12">
    <name type="scientific">Usitatibacter palustris</name>
    <dbReference type="NCBI Taxonomy" id="2732487"/>
    <lineage>
        <taxon>Bacteria</taxon>
        <taxon>Pseudomonadati</taxon>
        <taxon>Pseudomonadota</taxon>
        <taxon>Betaproteobacteria</taxon>
        <taxon>Nitrosomonadales</taxon>
        <taxon>Usitatibacteraceae</taxon>
        <taxon>Usitatibacter</taxon>
    </lineage>
</organism>
<keyword evidence="12" id="KW-1185">Reference proteome</keyword>
<feature type="binding site" evidence="7">
    <location>
        <position position="392"/>
    </location>
    <ligand>
        <name>deamido-NAD(+)</name>
        <dbReference type="ChEBI" id="CHEBI:58437"/>
        <note>ligand shared between two neighboring subunits</note>
    </ligand>
</feature>
<feature type="binding site" evidence="7">
    <location>
        <position position="502"/>
    </location>
    <ligand>
        <name>deamido-NAD(+)</name>
        <dbReference type="ChEBI" id="CHEBI:58437"/>
        <note>ligand shared between two neighboring subunits</note>
    </ligand>
</feature>
<dbReference type="NCBIfam" id="NF010588">
    <property type="entry name" value="PRK13981.1"/>
    <property type="match status" value="1"/>
</dbReference>
<evidence type="ECO:0000256" key="3">
    <source>
        <dbReference type="ARBA" id="ARBA00022598"/>
    </source>
</evidence>
<dbReference type="Gene3D" id="3.60.110.10">
    <property type="entry name" value="Carbon-nitrogen hydrolase"/>
    <property type="match status" value="1"/>
</dbReference>
<evidence type="ECO:0000256" key="2">
    <source>
        <dbReference type="ARBA" id="ARBA00007145"/>
    </source>
</evidence>
<dbReference type="InterPro" id="IPR014729">
    <property type="entry name" value="Rossmann-like_a/b/a_fold"/>
</dbReference>
<feature type="binding site" evidence="7">
    <location>
        <position position="114"/>
    </location>
    <ligand>
        <name>L-glutamine</name>
        <dbReference type="ChEBI" id="CHEBI:58359"/>
    </ligand>
</feature>
<dbReference type="AlphaFoldDB" id="A0A6M4HAR4"/>
<dbReference type="UniPathway" id="UPA00253">
    <property type="reaction ID" value="UER00334"/>
</dbReference>
<comment type="caution">
    <text evidence="7">Lacks conserved residue(s) required for the propagation of feature annotation.</text>
</comment>
<dbReference type="Pfam" id="PF00795">
    <property type="entry name" value="CN_hydrolase"/>
    <property type="match status" value="1"/>
</dbReference>
<comment type="similarity">
    <text evidence="2 7 8">In the C-terminal section; belongs to the NAD synthetase family.</text>
</comment>
<dbReference type="GO" id="GO:0003952">
    <property type="term" value="F:NAD+ synthase (glutamine-hydrolyzing) activity"/>
    <property type="evidence" value="ECO:0007669"/>
    <property type="project" value="UniProtKB-UniRule"/>
</dbReference>
<feature type="active site" description="Nucleophile; for glutaminase activity" evidence="7">
    <location>
        <position position="144"/>
    </location>
</feature>
<keyword evidence="3 7" id="KW-0436">Ligase</keyword>
<keyword evidence="6 7" id="KW-0520">NAD</keyword>
<dbReference type="KEGG" id="upl:DSM104440_02345"/>
<accession>A0A6M4HAR4</accession>
<dbReference type="InterPro" id="IPR036526">
    <property type="entry name" value="C-N_Hydrolase_sf"/>
</dbReference>
<feature type="binding site" evidence="7">
    <location>
        <position position="170"/>
    </location>
    <ligand>
        <name>L-glutamine</name>
        <dbReference type="ChEBI" id="CHEBI:58359"/>
    </ligand>
</feature>
<dbReference type="Gene3D" id="3.40.50.620">
    <property type="entry name" value="HUPs"/>
    <property type="match status" value="1"/>
</dbReference>
<evidence type="ECO:0000313" key="12">
    <source>
        <dbReference type="Proteomes" id="UP000503096"/>
    </source>
</evidence>
<feature type="binding site" evidence="7">
    <location>
        <position position="363"/>
    </location>
    <ligand>
        <name>deamido-NAD(+)</name>
        <dbReference type="ChEBI" id="CHEBI:58437"/>
        <note>ligand shared between two neighboring subunits</note>
    </ligand>
</feature>
<dbReference type="NCBIfam" id="TIGR00552">
    <property type="entry name" value="nadE"/>
    <property type="match status" value="1"/>
</dbReference>
<name>A0A6M4HAR4_9PROT</name>
<dbReference type="InParanoid" id="A0A6M4HAR4"/>
<dbReference type="EMBL" id="CP053073">
    <property type="protein sequence ID" value="QJR15524.1"/>
    <property type="molecule type" value="Genomic_DNA"/>
</dbReference>
<feature type="binding site" evidence="7">
    <location>
        <begin position="280"/>
        <end position="287"/>
    </location>
    <ligand>
        <name>ATP</name>
        <dbReference type="ChEBI" id="CHEBI:30616"/>
    </ligand>
</feature>
<dbReference type="SUPFAM" id="SSF56317">
    <property type="entry name" value="Carbon-nitrogen hydrolase"/>
    <property type="match status" value="1"/>
</dbReference>
<protein>
    <recommendedName>
        <fullName evidence="7 8">Glutamine-dependent NAD(+) synthetase</fullName>
        <ecNumber evidence="7 8">6.3.5.1</ecNumber>
    </recommendedName>
    <alternativeName>
        <fullName evidence="7 8">NAD(+) synthase [glutamine-hydrolyzing]</fullName>
    </alternativeName>
</protein>
<dbReference type="GO" id="GO:0004359">
    <property type="term" value="F:glutaminase activity"/>
    <property type="evidence" value="ECO:0007669"/>
    <property type="project" value="InterPro"/>
</dbReference>
<evidence type="ECO:0000259" key="10">
    <source>
        <dbReference type="PROSITE" id="PS50263"/>
    </source>
</evidence>
<dbReference type="PANTHER" id="PTHR23090">
    <property type="entry name" value="NH 3 /GLUTAMINE-DEPENDENT NAD + SYNTHETASE"/>
    <property type="match status" value="1"/>
</dbReference>
<dbReference type="InterPro" id="IPR022310">
    <property type="entry name" value="NAD/GMP_synthase"/>
</dbReference>
<dbReference type="CDD" id="cd00553">
    <property type="entry name" value="NAD_synthase"/>
    <property type="match status" value="1"/>
</dbReference>
<feature type="binding site" evidence="7">
    <location>
        <position position="387"/>
    </location>
    <ligand>
        <name>ATP</name>
        <dbReference type="ChEBI" id="CHEBI:30616"/>
    </ligand>
</feature>
<dbReference type="GO" id="GO:0008795">
    <property type="term" value="F:NAD+ synthase activity"/>
    <property type="evidence" value="ECO:0007669"/>
    <property type="project" value="UniProtKB-UniRule"/>
</dbReference>
<dbReference type="Proteomes" id="UP000503096">
    <property type="component" value="Chromosome"/>
</dbReference>
<evidence type="ECO:0000256" key="9">
    <source>
        <dbReference type="RuleBase" id="RU003811"/>
    </source>
</evidence>
<keyword evidence="4 7" id="KW-0547">Nucleotide-binding</keyword>
<evidence type="ECO:0000256" key="1">
    <source>
        <dbReference type="ARBA" id="ARBA00005188"/>
    </source>
</evidence>
<evidence type="ECO:0000256" key="8">
    <source>
        <dbReference type="PIRNR" id="PIRNR006630"/>
    </source>
</evidence>
<dbReference type="Pfam" id="PF02540">
    <property type="entry name" value="NAD_synthase"/>
    <property type="match status" value="1"/>
</dbReference>
<dbReference type="InterPro" id="IPR003694">
    <property type="entry name" value="NAD_synthase"/>
</dbReference>
<dbReference type="InterPro" id="IPR014445">
    <property type="entry name" value="Gln-dep_NAD_synthase"/>
</dbReference>
<dbReference type="PANTHER" id="PTHR23090:SF9">
    <property type="entry name" value="GLUTAMINE-DEPENDENT NAD(+) SYNTHETASE"/>
    <property type="match status" value="1"/>
</dbReference>
<dbReference type="PIRSF" id="PIRSF006630">
    <property type="entry name" value="NADS_GAT"/>
    <property type="match status" value="1"/>
</dbReference>
<dbReference type="RefSeq" id="WP_212758053.1">
    <property type="nucleotide sequence ID" value="NZ_CP053073.1"/>
</dbReference>
<evidence type="ECO:0000256" key="5">
    <source>
        <dbReference type="ARBA" id="ARBA00022840"/>
    </source>
</evidence>
<gene>
    <name evidence="7 11" type="primary">nadE</name>
    <name evidence="11" type="ORF">DSM104440_02345</name>
</gene>
<comment type="function">
    <text evidence="7">Catalyzes the ATP-dependent amidation of deamido-NAD to form NAD. Uses L-glutamine as a nitrogen source.</text>
</comment>
<feature type="domain" description="CN hydrolase" evidence="10">
    <location>
        <begin position="1"/>
        <end position="245"/>
    </location>
</feature>
<evidence type="ECO:0000313" key="11">
    <source>
        <dbReference type="EMBL" id="QJR15524.1"/>
    </source>
</evidence>
<comment type="similarity">
    <text evidence="9">Belongs to the NAD synthetase family.</text>
</comment>
<dbReference type="InterPro" id="IPR003010">
    <property type="entry name" value="C-N_Hydrolase"/>
</dbReference>
<proteinExistence type="inferred from homology"/>
<dbReference type="CDD" id="cd07570">
    <property type="entry name" value="GAT_Gln-NAD-synth"/>
    <property type="match status" value="1"/>
</dbReference>
<dbReference type="GO" id="GO:0005737">
    <property type="term" value="C:cytoplasm"/>
    <property type="evidence" value="ECO:0007669"/>
    <property type="project" value="InterPro"/>
</dbReference>
<comment type="catalytic activity">
    <reaction evidence="7 8">
        <text>deamido-NAD(+) + L-glutamine + ATP + H2O = L-glutamate + AMP + diphosphate + NAD(+) + H(+)</text>
        <dbReference type="Rhea" id="RHEA:24384"/>
        <dbReference type="ChEBI" id="CHEBI:15377"/>
        <dbReference type="ChEBI" id="CHEBI:15378"/>
        <dbReference type="ChEBI" id="CHEBI:29985"/>
        <dbReference type="ChEBI" id="CHEBI:30616"/>
        <dbReference type="ChEBI" id="CHEBI:33019"/>
        <dbReference type="ChEBI" id="CHEBI:57540"/>
        <dbReference type="ChEBI" id="CHEBI:58359"/>
        <dbReference type="ChEBI" id="CHEBI:58437"/>
        <dbReference type="ChEBI" id="CHEBI:456215"/>
        <dbReference type="EC" id="6.3.5.1"/>
    </reaction>
</comment>
<feature type="active site" description="For glutaminase activity" evidence="7">
    <location>
        <position position="108"/>
    </location>
</feature>
<dbReference type="SUPFAM" id="SSF52402">
    <property type="entry name" value="Adenine nucleotide alpha hydrolases-like"/>
    <property type="match status" value="1"/>
</dbReference>
<dbReference type="GO" id="GO:0005524">
    <property type="term" value="F:ATP binding"/>
    <property type="evidence" value="ECO:0007669"/>
    <property type="project" value="UniProtKB-UniRule"/>
</dbReference>
<evidence type="ECO:0000256" key="7">
    <source>
        <dbReference type="HAMAP-Rule" id="MF_02090"/>
    </source>
</evidence>
<dbReference type="FunFam" id="3.40.50.620:FF:000106">
    <property type="entry name" value="Glutamine-dependent NAD(+) synthetase"/>
    <property type="match status" value="1"/>
</dbReference>
<sequence>MKIVVAQINTTVGDFAGNADRIRRAVDEARAQGARLVVTPELALCGYPAEDLLLRDDFCDQCASELQKLATYCLDVGVVVGHLHREGRTRYNAASLLRGGRIEHIYFKQKLPNYSVFDEKRYFDVGNRACVFEVEGTKFGLTICEDLWFPEPARQAKAAGAQVLISINASPFHRNKLAERYAVMGSRVKETGLPLLYVHWTGGQDELVFDGASFALDGQGALTYQGETFRETFDVLEFEGGEMKGGMAPPLTEEETIYRALMTGVRDYVDKNRFPGVILGLSGGVDSALVLAICVDALGADRVHAVMMPSDYTASMSIEDAREMAEIQGVKYTEIAIKPMMAAFREQLATSFEGRAEDATEENLQSRIRGTLLMALSNKFGSIVVTTGNKSEMATGYATLYGDMAGGFAVIKDIVKTLVYRISNWRNSKGRVIPQRVIDRAPSAELRPGQTDQDTLPPYEVLDAVVERFMERDMTPEAIAGMGYDIAAVRQVVNLIRVNEYKRRQAPPGVRITPRGFGKDWRYPITSGFRPKA</sequence>
<feature type="binding site" evidence="7">
    <location>
        <position position="176"/>
    </location>
    <ligand>
        <name>L-glutamine</name>
        <dbReference type="ChEBI" id="CHEBI:58359"/>
    </ligand>
</feature>
<evidence type="ECO:0000256" key="4">
    <source>
        <dbReference type="ARBA" id="ARBA00022741"/>
    </source>
</evidence>
<dbReference type="HAMAP" id="MF_02090">
    <property type="entry name" value="NadE_glutamine_dep"/>
    <property type="match status" value="1"/>
</dbReference>
<reference evidence="11 12" key="1">
    <citation type="submission" date="2020-04" db="EMBL/GenBank/DDBJ databases">
        <title>Usitatibacter rugosus gen. nov., sp. nov. and Usitatibacter palustris sp. nov., novel members of Usitatibacteraceae fam. nov. within the order Nitrosomonadales isolated from soil.</title>
        <authorList>
            <person name="Huber K.J."/>
            <person name="Neumann-Schaal M."/>
            <person name="Geppert A."/>
            <person name="Luckner M."/>
            <person name="Wanner G."/>
            <person name="Overmann J."/>
        </authorList>
    </citation>
    <scope>NUCLEOTIDE SEQUENCE [LARGE SCALE GENOMIC DNA]</scope>
    <source>
        <strain evidence="11 12">Swamp67</strain>
    </source>
</reference>
<evidence type="ECO:0000256" key="6">
    <source>
        <dbReference type="ARBA" id="ARBA00023027"/>
    </source>
</evidence>